<dbReference type="EMBL" id="SGKU01000056">
    <property type="protein sequence ID" value="NFA43996.1"/>
    <property type="molecule type" value="Genomic_DNA"/>
</dbReference>
<dbReference type="Proteomes" id="UP000472355">
    <property type="component" value="Unassembled WGS sequence"/>
</dbReference>
<name>A0A6M0SUG4_CLOBO</name>
<protein>
    <submittedName>
        <fullName evidence="2">Uncharacterized protein</fullName>
    </submittedName>
</protein>
<evidence type="ECO:0000313" key="2">
    <source>
        <dbReference type="EMBL" id="NFA43996.1"/>
    </source>
</evidence>
<feature type="compositionally biased region" description="Basic and acidic residues" evidence="1">
    <location>
        <begin position="39"/>
        <end position="48"/>
    </location>
</feature>
<proteinExistence type="predicted"/>
<organism evidence="2 3">
    <name type="scientific">Clostridium botulinum</name>
    <dbReference type="NCBI Taxonomy" id="1491"/>
    <lineage>
        <taxon>Bacteria</taxon>
        <taxon>Bacillati</taxon>
        <taxon>Bacillota</taxon>
        <taxon>Clostridia</taxon>
        <taxon>Eubacteriales</taxon>
        <taxon>Clostridiaceae</taxon>
        <taxon>Clostridium</taxon>
    </lineage>
</organism>
<sequence>MKINVEFNSVEEMQDFAKLIGTPCNCNGVKVEMGAPTEQETKKEDNPKSTKKNTSKKAEKAKEEVKEKKNETPNATENKEPIQEKEPVKVEAGVTGIDKTSSEPPKDADVTEDVSKVTKEMLRDACAKVMKLGKQAEVKQIFKKYGANKLPELKEEDYAAAYKDVEALK</sequence>
<gene>
    <name evidence="2" type="ORF">EXM65_15830</name>
</gene>
<reference evidence="2 3" key="1">
    <citation type="submission" date="2019-02" db="EMBL/GenBank/DDBJ databases">
        <title>Genome sequencing of Clostridium botulinum clinical isolates.</title>
        <authorList>
            <person name="Brunt J."/>
            <person name="Van Vliet A.H.M."/>
            <person name="Stringer S.C."/>
            <person name="Grant K.A."/>
            <person name="Carter A.C."/>
            <person name="Peck M.W."/>
        </authorList>
    </citation>
    <scope>NUCLEOTIDE SEQUENCE [LARGE SCALE GENOMIC DNA]</scope>
    <source>
        <strain evidence="2 3">H113700579</strain>
    </source>
</reference>
<comment type="caution">
    <text evidence="2">The sequence shown here is derived from an EMBL/GenBank/DDBJ whole genome shotgun (WGS) entry which is preliminary data.</text>
</comment>
<feature type="compositionally biased region" description="Basic and acidic residues" evidence="1">
    <location>
        <begin position="56"/>
        <end position="89"/>
    </location>
</feature>
<evidence type="ECO:0000313" key="3">
    <source>
        <dbReference type="Proteomes" id="UP000472355"/>
    </source>
</evidence>
<feature type="region of interest" description="Disordered" evidence="1">
    <location>
        <begin position="25"/>
        <end position="114"/>
    </location>
</feature>
<dbReference type="AlphaFoldDB" id="A0A6M0SUG4"/>
<evidence type="ECO:0000256" key="1">
    <source>
        <dbReference type="SAM" id="MobiDB-lite"/>
    </source>
</evidence>
<feature type="compositionally biased region" description="Basic and acidic residues" evidence="1">
    <location>
        <begin position="100"/>
        <end position="114"/>
    </location>
</feature>
<accession>A0A6M0SUG4</accession>